<accession>A0ABS9CH52</accession>
<dbReference type="InterPro" id="IPR021745">
    <property type="entry name" value="CbiG_mid"/>
</dbReference>
<dbReference type="InterPro" id="IPR052553">
    <property type="entry name" value="CbiG_hydrolase"/>
</dbReference>
<evidence type="ECO:0000256" key="2">
    <source>
        <dbReference type="ARBA" id="ARBA00005879"/>
    </source>
</evidence>
<dbReference type="NCBIfam" id="TIGR01465">
    <property type="entry name" value="cobM_cbiF"/>
    <property type="match status" value="1"/>
</dbReference>
<keyword evidence="3 6" id="KW-0489">Methyltransferase</keyword>
<dbReference type="Pfam" id="PF01890">
    <property type="entry name" value="CbiG_C"/>
    <property type="match status" value="1"/>
</dbReference>
<keyword evidence="4 6" id="KW-0808">Transferase</keyword>
<dbReference type="InterPro" id="IPR003043">
    <property type="entry name" value="Uropor_MeTrfase_CS"/>
</dbReference>
<evidence type="ECO:0000313" key="12">
    <source>
        <dbReference type="Proteomes" id="UP001200470"/>
    </source>
</evidence>
<dbReference type="InterPro" id="IPR035996">
    <property type="entry name" value="4pyrrol_Methylase_sf"/>
</dbReference>
<evidence type="ECO:0000313" key="11">
    <source>
        <dbReference type="EMBL" id="MCF2564446.1"/>
    </source>
</evidence>
<reference evidence="11 12" key="1">
    <citation type="submission" date="2020-12" db="EMBL/GenBank/DDBJ databases">
        <title>Whole genome sequences of gut porcine anaerobes.</title>
        <authorList>
            <person name="Kubasova T."/>
            <person name="Jahodarova E."/>
            <person name="Rychlik I."/>
        </authorList>
    </citation>
    <scope>NUCLEOTIDE SEQUENCE [LARGE SCALE GENOMIC DNA]</scope>
    <source>
        <strain evidence="11 12">An925</strain>
    </source>
</reference>
<dbReference type="PANTHER" id="PTHR37477">
    <property type="entry name" value="COBALT-PRECORRIN-5A HYDROLASE"/>
    <property type="match status" value="1"/>
</dbReference>
<dbReference type="InterPro" id="IPR038029">
    <property type="entry name" value="GbiG_N_sf"/>
</dbReference>
<dbReference type="RefSeq" id="WP_301638450.1">
    <property type="nucleotide sequence ID" value="NZ_JADYTN010000024.1"/>
</dbReference>
<dbReference type="GO" id="GO:0032259">
    <property type="term" value="P:methylation"/>
    <property type="evidence" value="ECO:0007669"/>
    <property type="project" value="UniProtKB-KW"/>
</dbReference>
<dbReference type="Pfam" id="PF00590">
    <property type="entry name" value="TP_methylase"/>
    <property type="match status" value="1"/>
</dbReference>
<feature type="domain" description="Tetrapyrrole methylase" evidence="7">
    <location>
        <begin position="336"/>
        <end position="538"/>
    </location>
</feature>
<comment type="pathway">
    <text evidence="1">Cofactor biosynthesis; adenosylcobalamin biosynthesis.</text>
</comment>
<dbReference type="InterPro" id="IPR002750">
    <property type="entry name" value="CobE/GbiG_C"/>
</dbReference>
<feature type="domain" description="Cobalamin biosynthesis central region" evidence="10">
    <location>
        <begin position="117"/>
        <end position="206"/>
    </location>
</feature>
<dbReference type="InterPro" id="IPR014776">
    <property type="entry name" value="4pyrrole_Mease_sub2"/>
</dbReference>
<dbReference type="GO" id="GO:0046026">
    <property type="term" value="F:precorrin-4 C11-methyltransferase activity"/>
    <property type="evidence" value="ECO:0007669"/>
    <property type="project" value="UniProtKB-EC"/>
</dbReference>
<evidence type="ECO:0000256" key="5">
    <source>
        <dbReference type="ARBA" id="ARBA00022691"/>
    </source>
</evidence>
<evidence type="ECO:0000259" key="9">
    <source>
        <dbReference type="Pfam" id="PF11760"/>
    </source>
</evidence>
<organism evidence="11 12">
    <name type="scientific">Xylanibacter brevis</name>
    <dbReference type="NCBI Taxonomy" id="83231"/>
    <lineage>
        <taxon>Bacteria</taxon>
        <taxon>Pseudomonadati</taxon>
        <taxon>Bacteroidota</taxon>
        <taxon>Bacteroidia</taxon>
        <taxon>Bacteroidales</taxon>
        <taxon>Prevotellaceae</taxon>
        <taxon>Xylanibacter</taxon>
    </lineage>
</organism>
<sequence length="583" mass="64684">MHQAIIILSEDQRMLAETMARETDADILSVKDVEKSWKDYEAFVFIAALGICVRTIAPLLEDKHTDPAVVCVDTCGRHAIAVASGHVGGANELTRHIAHIIGAEAVITTQSDLNDLWPLDILAQRFGWVMADTHINQQIALFVAQQPTALLLETRDKGTDWMESHCLPHVSVFYHAEDIDMERYKLLLVVGPVMPETQLPTVWYSPKCLHAGIGLAHQAPITHLQSICKCISDHRIMQQAIVAWHTIDVKADEPIIRKLQEEAPVQLLTADELNTKEVPTPSAVVENHVGTKSVCEAAAMLGAATNDLLMTKQKGTHWTLAMAVEPRYERRGHVEIVGAGPGDPDLVSVRGRRFLETADLILYAGSLVPRELTLCAKDGAVVRSSASMALEEQCELMKSFTDRGLLVVRLHTGDPCIFGAIQEQMAFFDDNAISYHITPGISSFLAAAAELRSQFTIPERCQTIILTRGEGRTPMPEKEKLHLLARSQSTMCIFLSAAIVDDVQRQLLQEYPPHTPVAACYHLTWPDQHIYRGRLDQLSAIVKDNHLTLTTMIVVGEAIDNRHGLSELYSSHFTHLFRKATKE</sequence>
<dbReference type="SUPFAM" id="SSF159672">
    <property type="entry name" value="CbiG N-terminal domain-like"/>
    <property type="match status" value="1"/>
</dbReference>
<dbReference type="EMBL" id="JADYTN010000024">
    <property type="protein sequence ID" value="MCF2564446.1"/>
    <property type="molecule type" value="Genomic_DNA"/>
</dbReference>
<comment type="caution">
    <text evidence="11">The sequence shown here is derived from an EMBL/GenBank/DDBJ whole genome shotgun (WGS) entry which is preliminary data.</text>
</comment>
<dbReference type="InterPro" id="IPR014777">
    <property type="entry name" value="4pyrrole_Mease_sub1"/>
</dbReference>
<dbReference type="CDD" id="cd11641">
    <property type="entry name" value="Precorrin-4_C11-MT"/>
    <property type="match status" value="1"/>
</dbReference>
<dbReference type="InterPro" id="IPR000878">
    <property type="entry name" value="4pyrrol_Mease"/>
</dbReference>
<dbReference type="Proteomes" id="UP001200470">
    <property type="component" value="Unassembled WGS sequence"/>
</dbReference>
<dbReference type="PROSITE" id="PS00840">
    <property type="entry name" value="SUMT_2"/>
    <property type="match status" value="1"/>
</dbReference>
<proteinExistence type="inferred from homology"/>
<feature type="domain" description="Cobalamin synthesis G N-terminal" evidence="9">
    <location>
        <begin position="33"/>
        <end position="112"/>
    </location>
</feature>
<dbReference type="Gene3D" id="3.30.420.180">
    <property type="entry name" value="CobE/GbiG C-terminal domain"/>
    <property type="match status" value="1"/>
</dbReference>
<dbReference type="Pfam" id="PF11760">
    <property type="entry name" value="CbiG_N"/>
    <property type="match status" value="1"/>
</dbReference>
<protein>
    <submittedName>
        <fullName evidence="11">Precorrin-4 C(11)-methyltransferase</fullName>
        <ecNumber evidence="11">2.1.1.133</ecNumber>
    </submittedName>
</protein>
<gene>
    <name evidence="11" type="primary">cobM</name>
    <name evidence="11" type="ORF">I6E12_10015</name>
</gene>
<dbReference type="SUPFAM" id="SSF159664">
    <property type="entry name" value="CobE/GbiG C-terminal domain-like"/>
    <property type="match status" value="1"/>
</dbReference>
<dbReference type="SUPFAM" id="SSF53790">
    <property type="entry name" value="Tetrapyrrole methylase"/>
    <property type="match status" value="1"/>
</dbReference>
<evidence type="ECO:0000256" key="6">
    <source>
        <dbReference type="RuleBase" id="RU003960"/>
    </source>
</evidence>
<dbReference type="Gene3D" id="3.40.50.11220">
    <property type="match status" value="1"/>
</dbReference>
<dbReference type="EC" id="2.1.1.133" evidence="11"/>
<evidence type="ECO:0000256" key="1">
    <source>
        <dbReference type="ARBA" id="ARBA00004953"/>
    </source>
</evidence>
<keyword evidence="12" id="KW-1185">Reference proteome</keyword>
<dbReference type="PANTHER" id="PTHR37477:SF1">
    <property type="entry name" value="COBALT-PRECORRIN-5A HYDROLASE"/>
    <property type="match status" value="1"/>
</dbReference>
<dbReference type="InterPro" id="IPR036518">
    <property type="entry name" value="CobE/GbiG_C_sf"/>
</dbReference>
<dbReference type="Gene3D" id="3.40.1010.10">
    <property type="entry name" value="Cobalt-precorrin-4 Transmethylase, Domain 1"/>
    <property type="match status" value="1"/>
</dbReference>
<comment type="similarity">
    <text evidence="2 6">Belongs to the precorrin methyltransferase family.</text>
</comment>
<dbReference type="Pfam" id="PF11761">
    <property type="entry name" value="CbiG_mid"/>
    <property type="match status" value="1"/>
</dbReference>
<evidence type="ECO:0000259" key="7">
    <source>
        <dbReference type="Pfam" id="PF00590"/>
    </source>
</evidence>
<name>A0ABS9CH52_9BACT</name>
<evidence type="ECO:0000256" key="4">
    <source>
        <dbReference type="ARBA" id="ARBA00022679"/>
    </source>
</evidence>
<dbReference type="Gene3D" id="3.30.950.10">
    <property type="entry name" value="Methyltransferase, Cobalt-precorrin-4 Transmethylase, Domain 2"/>
    <property type="match status" value="1"/>
</dbReference>
<feature type="domain" description="CobE/GbiG C-terminal" evidence="8">
    <location>
        <begin position="209"/>
        <end position="323"/>
    </location>
</feature>
<keyword evidence="5" id="KW-0949">S-adenosyl-L-methionine</keyword>
<evidence type="ECO:0000256" key="3">
    <source>
        <dbReference type="ARBA" id="ARBA00022603"/>
    </source>
</evidence>
<dbReference type="InterPro" id="IPR021744">
    <property type="entry name" value="CbiG_N"/>
</dbReference>
<evidence type="ECO:0000259" key="8">
    <source>
        <dbReference type="Pfam" id="PF01890"/>
    </source>
</evidence>
<evidence type="ECO:0000259" key="10">
    <source>
        <dbReference type="Pfam" id="PF11761"/>
    </source>
</evidence>
<dbReference type="InterPro" id="IPR006362">
    <property type="entry name" value="Cbl_synth_CobM/CibF"/>
</dbReference>